<feature type="compositionally biased region" description="Basic and acidic residues" evidence="8">
    <location>
        <begin position="1006"/>
        <end position="1073"/>
    </location>
</feature>
<reference evidence="9 10" key="1">
    <citation type="journal article" date="2016" name="DNA Res.">
        <title>The draft genome of MD-2 pineapple using hybrid error correction of long reads.</title>
        <authorList>
            <person name="Redwan R.M."/>
            <person name="Saidin A."/>
            <person name="Kumar S.V."/>
        </authorList>
    </citation>
    <scope>NUCLEOTIDE SEQUENCE [LARGE SCALE GENOMIC DNA]</scope>
    <source>
        <strain evidence="10">cv. MD2</strain>
        <tissue evidence="9">Leaf</tissue>
    </source>
</reference>
<evidence type="ECO:0000256" key="7">
    <source>
        <dbReference type="ARBA" id="ARBA00023306"/>
    </source>
</evidence>
<dbReference type="STRING" id="4615.A0A199UP11"/>
<dbReference type="Pfam" id="PF20168">
    <property type="entry name" value="PDS5"/>
    <property type="match status" value="1"/>
</dbReference>
<name>A0A199UP11_ANACO</name>
<evidence type="ECO:0000256" key="8">
    <source>
        <dbReference type="SAM" id="MobiDB-lite"/>
    </source>
</evidence>
<dbReference type="AlphaFoldDB" id="A0A199UP11"/>
<feature type="compositionally biased region" description="Basic and acidic residues" evidence="8">
    <location>
        <begin position="706"/>
        <end position="717"/>
    </location>
</feature>
<dbReference type="GO" id="GO:0005634">
    <property type="term" value="C:nucleus"/>
    <property type="evidence" value="ECO:0007669"/>
    <property type="project" value="UniProtKB-SubCell"/>
</dbReference>
<dbReference type="InterPro" id="IPR039776">
    <property type="entry name" value="Pds5"/>
</dbReference>
<dbReference type="GO" id="GO:0035825">
    <property type="term" value="P:homologous recombination"/>
    <property type="evidence" value="ECO:0007669"/>
    <property type="project" value="UniProtKB-ARBA"/>
</dbReference>
<dbReference type="PANTHER" id="PTHR12663">
    <property type="entry name" value="ANDROGEN INDUCED INHIBITOR OF PROLIFERATION AS3 / PDS5-RELATED"/>
    <property type="match status" value="1"/>
</dbReference>
<feature type="region of interest" description="Disordered" evidence="8">
    <location>
        <begin position="572"/>
        <end position="602"/>
    </location>
</feature>
<feature type="compositionally biased region" description="Basic and acidic residues" evidence="8">
    <location>
        <begin position="459"/>
        <end position="500"/>
    </location>
</feature>
<keyword evidence="5" id="KW-0234">DNA repair</keyword>
<feature type="compositionally biased region" description="Basic and acidic residues" evidence="8">
    <location>
        <begin position="864"/>
        <end position="937"/>
    </location>
</feature>
<feature type="compositionally biased region" description="Basic and acidic residues" evidence="8">
    <location>
        <begin position="943"/>
        <end position="957"/>
    </location>
</feature>
<feature type="compositionally biased region" description="Polar residues" evidence="8">
    <location>
        <begin position="990"/>
        <end position="1005"/>
    </location>
</feature>
<evidence type="ECO:0000256" key="3">
    <source>
        <dbReference type="ARBA" id="ARBA00022763"/>
    </source>
</evidence>
<evidence type="ECO:0000313" key="10">
    <source>
        <dbReference type="Proteomes" id="UP000092600"/>
    </source>
</evidence>
<organism evidence="9 10">
    <name type="scientific">Ananas comosus</name>
    <name type="common">Pineapple</name>
    <name type="synonym">Ananas ananas</name>
    <dbReference type="NCBI Taxonomy" id="4615"/>
    <lineage>
        <taxon>Eukaryota</taxon>
        <taxon>Viridiplantae</taxon>
        <taxon>Streptophyta</taxon>
        <taxon>Embryophyta</taxon>
        <taxon>Tracheophyta</taxon>
        <taxon>Spermatophyta</taxon>
        <taxon>Magnoliopsida</taxon>
        <taxon>Liliopsida</taxon>
        <taxon>Poales</taxon>
        <taxon>Bromeliaceae</taxon>
        <taxon>Bromelioideae</taxon>
        <taxon>Ananas</taxon>
    </lineage>
</organism>
<dbReference type="GO" id="GO:0051301">
    <property type="term" value="P:cell division"/>
    <property type="evidence" value="ECO:0007669"/>
    <property type="project" value="UniProtKB-KW"/>
</dbReference>
<comment type="caution">
    <text evidence="9">The sequence shown here is derived from an EMBL/GenBank/DDBJ whole genome shotgun (WGS) entry which is preliminary data.</text>
</comment>
<protein>
    <submittedName>
        <fullName evidence="9">Sister chromatid cohesion protein PDS A</fullName>
    </submittedName>
</protein>
<dbReference type="GO" id="GO:0000785">
    <property type="term" value="C:chromatin"/>
    <property type="evidence" value="ECO:0007669"/>
    <property type="project" value="TreeGrafter"/>
</dbReference>
<dbReference type="GO" id="GO:0006281">
    <property type="term" value="P:DNA repair"/>
    <property type="evidence" value="ECO:0007669"/>
    <property type="project" value="UniProtKB-KW"/>
</dbReference>
<gene>
    <name evidence="9" type="ORF">ACMD2_13660</name>
</gene>
<dbReference type="InterPro" id="IPR016024">
    <property type="entry name" value="ARM-type_fold"/>
</dbReference>
<evidence type="ECO:0000256" key="5">
    <source>
        <dbReference type="ARBA" id="ARBA00023204"/>
    </source>
</evidence>
<evidence type="ECO:0000256" key="1">
    <source>
        <dbReference type="ARBA" id="ARBA00004123"/>
    </source>
</evidence>
<keyword evidence="4" id="KW-0498">Mitosis</keyword>
<sequence length="1107" mass="120657">MANADKELEERLREVGGRLGSPPGDVDELLALLDEIETLLSRVEQSPSQSMSNAIRPAMKALVANAILRHDNMDVRVAVASCISEITRITAPDAPYDDDVMKEVFQRIVESFDKLDDMSSRSYPRRVSILETVAKVRSCVVMLDLECDDLILDMFRNFLKTISSNHPESIFSSMETIMTLVIEESEDISKELVSCLLDSVRKGGKEVLPISFRLGEKVIGNCVEKLKPAFVEFVKPSDVPLNEYSKIVSSLCDENADTAGQNDVSGADDSKQSERTVSDELPQESTKVEEKAGDPEEDGATSNKLSRSAVSNGTVAVGNGESLQEPAHPKEKSGKSRRSGQSKSTLPNNEAETKDHSMADGDNETPVVLGRRKGRGKQGDDAQPDGTSGNKIESSVPVGFKKTVDLQTVLKPHNVTSDSASRKGRPLRSIGSSERVGESSEADNTASSGRRRARAKGQVQDEKLPSKHTNISKDLEAVNDSEGKPSRRSSKKEQLDDKTHGIVITDVEPKVQRQKEKEGSAKKIADGESSQKRRKINFKNRNEKINSEEDASEDVSLKEMISREIAMKAFGKEKGILGESGGSKKKRGHGSEEASASRQKKDLNERLVGSRIKVWWPEDQTFYDGSVESFDPSSKMHKIIYDDGDVEILRLKKERWELIEELDENWKQETEKHEKRTTHLVVFSLDFLFLLEIKKPKGSGGRPPKQSKEETPSKSGKESSGGQEGDHPKGKGRSKGGSKTVAPSNDNDGSKSSSKSIEKASIKNKEEKTPKGRTRNKKEGSGEVDAKSIDALSGVDETSKPDRISMSRSRNVTATSEDDTTAGKKRKRRIATPKSGNEAKVTVGSSEKAKVKVQNSKGSGKKVASSERAKSKVQESKDSGKRQESSEKAKSKVQDTEGSRKKLESSDKAKSKKLESSDKAKSKKLESSEKAKSKVQESKVSGKKLDSSEKAKPKVQESEGSGGKLESSEKAKPKIQESEGSGKKLESFEKATSNVQESEVSGNKVDSSEKDKSNVLESEVSGKLESSEKAKLKVQESEGSEKEDSSEKAKSKVQENEGSGKESSEKAKLKVQESKGSGKKLDLGSAAAKAQGSETSAGKKRRRTGAI</sequence>
<feature type="compositionally biased region" description="Basic and acidic residues" evidence="8">
    <location>
        <begin position="268"/>
        <end position="278"/>
    </location>
</feature>
<dbReference type="SUPFAM" id="SSF48371">
    <property type="entry name" value="ARM repeat"/>
    <property type="match status" value="1"/>
</dbReference>
<keyword evidence="2" id="KW-0132">Cell division</keyword>
<dbReference type="SUPFAM" id="SSF63748">
    <property type="entry name" value="Tudor/PWWP/MBT"/>
    <property type="match status" value="1"/>
</dbReference>
<keyword evidence="7" id="KW-0131">Cell cycle</keyword>
<evidence type="ECO:0000313" key="9">
    <source>
        <dbReference type="EMBL" id="OAY66533.1"/>
    </source>
</evidence>
<feature type="compositionally biased region" description="Polar residues" evidence="8">
    <location>
        <begin position="300"/>
        <end position="314"/>
    </location>
</feature>
<dbReference type="Proteomes" id="UP000092600">
    <property type="component" value="Unassembled WGS sequence"/>
</dbReference>
<feature type="compositionally biased region" description="Basic and acidic residues" evidence="8">
    <location>
        <begin position="756"/>
        <end position="770"/>
    </location>
</feature>
<evidence type="ECO:0000256" key="2">
    <source>
        <dbReference type="ARBA" id="ARBA00022618"/>
    </source>
</evidence>
<keyword evidence="3" id="KW-0227">DNA damage</keyword>
<evidence type="ECO:0000256" key="4">
    <source>
        <dbReference type="ARBA" id="ARBA00022776"/>
    </source>
</evidence>
<evidence type="ECO:0000256" key="6">
    <source>
        <dbReference type="ARBA" id="ARBA00023242"/>
    </source>
</evidence>
<accession>A0A199UP11</accession>
<dbReference type="Gene3D" id="2.30.30.140">
    <property type="match status" value="1"/>
</dbReference>
<feature type="compositionally biased region" description="Basic and acidic residues" evidence="8">
    <location>
        <begin position="966"/>
        <end position="989"/>
    </location>
</feature>
<dbReference type="EMBL" id="LSRQ01006132">
    <property type="protein sequence ID" value="OAY66533.1"/>
    <property type="molecule type" value="Genomic_DNA"/>
</dbReference>
<dbReference type="CDD" id="cd20404">
    <property type="entry name" value="Tudor_Agenet_AtEML-like"/>
    <property type="match status" value="1"/>
</dbReference>
<proteinExistence type="predicted"/>
<feature type="compositionally biased region" description="Polar residues" evidence="8">
    <location>
        <begin position="806"/>
        <end position="815"/>
    </location>
</feature>
<keyword evidence="6" id="KW-0539">Nucleus</keyword>
<dbReference type="GO" id="GO:0007064">
    <property type="term" value="P:mitotic sister chromatid cohesion"/>
    <property type="evidence" value="ECO:0007669"/>
    <property type="project" value="InterPro"/>
</dbReference>
<feature type="compositionally biased region" description="Basic and acidic residues" evidence="8">
    <location>
        <begin position="777"/>
        <end position="788"/>
    </location>
</feature>
<comment type="subcellular location">
    <subcellularLocation>
        <location evidence="1">Nucleus</location>
    </subcellularLocation>
</comment>
<feature type="compositionally biased region" description="Basic and acidic residues" evidence="8">
    <location>
        <begin position="507"/>
        <end position="531"/>
    </location>
</feature>
<feature type="region of interest" description="Disordered" evidence="8">
    <location>
        <begin position="695"/>
        <end position="1107"/>
    </location>
</feature>
<dbReference type="PANTHER" id="PTHR12663:SF3">
    <property type="entry name" value="SISTER CHROMATID COHESION PROTEIN PDS5 HOMOLOG C"/>
    <property type="match status" value="1"/>
</dbReference>
<feature type="compositionally biased region" description="Basic residues" evidence="8">
    <location>
        <begin position="1098"/>
        <end position="1107"/>
    </location>
</feature>
<feature type="region of interest" description="Disordered" evidence="8">
    <location>
        <begin position="257"/>
        <end position="557"/>
    </location>
</feature>